<sequence length="243" mass="26731">MTGRQLSIRQYQEEVRLHRHDFHQIVLPRAGVLHLDIEGRGGMVAQGRGAFIAAGCDHAFRAHGRNAFVVLDVGNAHGDPPDVDRPPFFTFTPALQHLLDYLEALPMQNDVPASLHGPWSALMLQALGANGKPADDPGARVIERALGMMRRHLDRDLSVADIARGAGASTARIYQLFRDRIGKTPHEALVDMRLDAAQRLLASTTLPIAEVARRTGHADQSTLTRRLRRSRGVTPGAYRRAAK</sequence>
<dbReference type="SUPFAM" id="SSF46689">
    <property type="entry name" value="Homeodomain-like"/>
    <property type="match status" value="2"/>
</dbReference>
<dbReference type="GO" id="GO:0043565">
    <property type="term" value="F:sequence-specific DNA binding"/>
    <property type="evidence" value="ECO:0007669"/>
    <property type="project" value="InterPro"/>
</dbReference>
<dbReference type="Pfam" id="PF12833">
    <property type="entry name" value="HTH_18"/>
    <property type="match status" value="1"/>
</dbReference>
<evidence type="ECO:0000256" key="1">
    <source>
        <dbReference type="ARBA" id="ARBA00023015"/>
    </source>
</evidence>
<dbReference type="PANTHER" id="PTHR46796">
    <property type="entry name" value="HTH-TYPE TRANSCRIPTIONAL ACTIVATOR RHAS-RELATED"/>
    <property type="match status" value="1"/>
</dbReference>
<dbReference type="GO" id="GO:0003700">
    <property type="term" value="F:DNA-binding transcription factor activity"/>
    <property type="evidence" value="ECO:0007669"/>
    <property type="project" value="InterPro"/>
</dbReference>
<dbReference type="PANTHER" id="PTHR46796:SF10">
    <property type="entry name" value="TRANSCRIPTIONAL ACTIVATOR FEAR"/>
    <property type="match status" value="1"/>
</dbReference>
<accession>A0A1W6Z1Q1</accession>
<dbReference type="InterPro" id="IPR018060">
    <property type="entry name" value="HTH_AraC"/>
</dbReference>
<feature type="region of interest" description="Disordered" evidence="4">
    <location>
        <begin position="215"/>
        <end position="243"/>
    </location>
</feature>
<evidence type="ECO:0000256" key="3">
    <source>
        <dbReference type="ARBA" id="ARBA00023163"/>
    </source>
</evidence>
<dbReference type="InterPro" id="IPR014710">
    <property type="entry name" value="RmlC-like_jellyroll"/>
</dbReference>
<dbReference type="RefSeq" id="WP_086072616.1">
    <property type="nucleotide sequence ID" value="NZ_CP021109.1"/>
</dbReference>
<dbReference type="EMBL" id="CP021109">
    <property type="protein sequence ID" value="ARP87029.1"/>
    <property type="molecule type" value="Genomic_DNA"/>
</dbReference>
<feature type="domain" description="HTH araC/xylS-type" evidence="5">
    <location>
        <begin position="143"/>
        <end position="241"/>
    </location>
</feature>
<dbReference type="Gene3D" id="2.60.120.10">
    <property type="entry name" value="Jelly Rolls"/>
    <property type="match status" value="1"/>
</dbReference>
<dbReference type="AlphaFoldDB" id="A0A1W6Z1Q1"/>
<dbReference type="InterPro" id="IPR011051">
    <property type="entry name" value="RmlC_Cupin_sf"/>
</dbReference>
<name>A0A1W6Z1Q1_9BORD</name>
<dbReference type="PROSITE" id="PS01124">
    <property type="entry name" value="HTH_ARAC_FAMILY_2"/>
    <property type="match status" value="1"/>
</dbReference>
<reference evidence="6 7" key="1">
    <citation type="submission" date="2017-05" db="EMBL/GenBank/DDBJ databases">
        <title>Complete and WGS of Bordetella genogroups.</title>
        <authorList>
            <person name="Spilker T."/>
            <person name="LiPuma J."/>
        </authorList>
    </citation>
    <scope>NUCLEOTIDE SEQUENCE [LARGE SCALE GENOMIC DNA]</scope>
    <source>
        <strain evidence="6 7">AU17164</strain>
    </source>
</reference>
<dbReference type="InterPro" id="IPR009057">
    <property type="entry name" value="Homeodomain-like_sf"/>
</dbReference>
<gene>
    <name evidence="6" type="ORF">CAL13_13040</name>
</gene>
<evidence type="ECO:0000256" key="2">
    <source>
        <dbReference type="ARBA" id="ARBA00023125"/>
    </source>
</evidence>
<protein>
    <recommendedName>
        <fullName evidence="5">HTH araC/xylS-type domain-containing protein</fullName>
    </recommendedName>
</protein>
<keyword evidence="7" id="KW-1185">Reference proteome</keyword>
<evidence type="ECO:0000256" key="4">
    <source>
        <dbReference type="SAM" id="MobiDB-lite"/>
    </source>
</evidence>
<evidence type="ECO:0000313" key="6">
    <source>
        <dbReference type="EMBL" id="ARP87029.1"/>
    </source>
</evidence>
<organism evidence="6 7">
    <name type="scientific">Bordetella genomosp. 9</name>
    <dbReference type="NCBI Taxonomy" id="1416803"/>
    <lineage>
        <taxon>Bacteria</taxon>
        <taxon>Pseudomonadati</taxon>
        <taxon>Pseudomonadota</taxon>
        <taxon>Betaproteobacteria</taxon>
        <taxon>Burkholderiales</taxon>
        <taxon>Alcaligenaceae</taxon>
        <taxon>Bordetella</taxon>
    </lineage>
</organism>
<dbReference type="Proteomes" id="UP000194139">
    <property type="component" value="Chromosome"/>
</dbReference>
<dbReference type="InterPro" id="IPR050204">
    <property type="entry name" value="AraC_XylS_family_regulators"/>
</dbReference>
<keyword evidence="3" id="KW-0804">Transcription</keyword>
<keyword evidence="1" id="KW-0805">Transcription regulation</keyword>
<evidence type="ECO:0000313" key="7">
    <source>
        <dbReference type="Proteomes" id="UP000194139"/>
    </source>
</evidence>
<evidence type="ECO:0000259" key="5">
    <source>
        <dbReference type="PROSITE" id="PS01124"/>
    </source>
</evidence>
<dbReference type="SUPFAM" id="SSF51182">
    <property type="entry name" value="RmlC-like cupins"/>
    <property type="match status" value="1"/>
</dbReference>
<dbReference type="Gene3D" id="1.10.10.60">
    <property type="entry name" value="Homeodomain-like"/>
    <property type="match status" value="1"/>
</dbReference>
<dbReference type="SMART" id="SM00342">
    <property type="entry name" value="HTH_ARAC"/>
    <property type="match status" value="1"/>
</dbReference>
<keyword evidence="2" id="KW-0238">DNA-binding</keyword>
<proteinExistence type="predicted"/>